<dbReference type="Proteomes" id="UP000029556">
    <property type="component" value="Unassembled WGS sequence"/>
</dbReference>
<protein>
    <submittedName>
        <fullName evidence="1">Uncharacterized protein</fullName>
    </submittedName>
</protein>
<dbReference type="OrthoDB" id="1079000at2"/>
<dbReference type="EMBL" id="JRNN01000032">
    <property type="protein sequence ID" value="KGF36071.1"/>
    <property type="molecule type" value="Genomic_DNA"/>
</dbReference>
<sequence length="225" mass="26934">MKRNLTVLLMEICSIICCYAQVSIKRDYHKMDIWTQNPFVISNDMESNKSFNTLLGRYLHLSMTNESTDTLNKDSLSILFSRPSFKELVKFMLIKDREDLNIFYPESHETWDDYKINLLYNCTNTTVLYSIANDLLLNKNVLGLLGIWNDCRVSKLPAYRQFVKWCCEKRQQEIIVMLVIINHNNGNIMEEKRLLKYVKKHNLYPRLRLLLQKKRIISYYDYYIM</sequence>
<comment type="caution">
    <text evidence="1">The sequence shown here is derived from an EMBL/GenBank/DDBJ whole genome shotgun (WGS) entry which is preliminary data.</text>
</comment>
<organism evidence="1 2">
    <name type="scientific">Hoylesella buccalis DNF00853</name>
    <dbReference type="NCBI Taxonomy" id="1401074"/>
    <lineage>
        <taxon>Bacteria</taxon>
        <taxon>Pseudomonadati</taxon>
        <taxon>Bacteroidota</taxon>
        <taxon>Bacteroidia</taxon>
        <taxon>Bacteroidales</taxon>
        <taxon>Prevotellaceae</taxon>
        <taxon>Hoylesella</taxon>
    </lineage>
</organism>
<gene>
    <name evidence="1" type="ORF">HMPREF2137_02905</name>
</gene>
<dbReference type="RefSeq" id="WP_036871973.1">
    <property type="nucleotide sequence ID" value="NZ_JRNN01000032.1"/>
</dbReference>
<accession>A0A095ZNU5</accession>
<evidence type="ECO:0000313" key="1">
    <source>
        <dbReference type="EMBL" id="KGF36071.1"/>
    </source>
</evidence>
<reference evidence="1 2" key="1">
    <citation type="submission" date="2014-07" db="EMBL/GenBank/DDBJ databases">
        <authorList>
            <person name="McCorrison J."/>
            <person name="Sanka R."/>
            <person name="Torralba M."/>
            <person name="Gillis M."/>
            <person name="Haft D.H."/>
            <person name="Methe B."/>
            <person name="Sutton G."/>
            <person name="Nelson K.E."/>
        </authorList>
    </citation>
    <scope>NUCLEOTIDE SEQUENCE [LARGE SCALE GENOMIC DNA]</scope>
    <source>
        <strain evidence="1 2">DNF00853</strain>
    </source>
</reference>
<dbReference type="AlphaFoldDB" id="A0A095ZNU5"/>
<evidence type="ECO:0000313" key="2">
    <source>
        <dbReference type="Proteomes" id="UP000029556"/>
    </source>
</evidence>
<name>A0A095ZNU5_9BACT</name>
<proteinExistence type="predicted"/>